<dbReference type="Gene3D" id="3.40.50.300">
    <property type="entry name" value="P-loop containing nucleotide triphosphate hydrolases"/>
    <property type="match status" value="1"/>
</dbReference>
<dbReference type="InterPro" id="IPR027417">
    <property type="entry name" value="P-loop_NTPase"/>
</dbReference>
<dbReference type="Proteomes" id="UP000184114">
    <property type="component" value="Unassembled WGS sequence"/>
</dbReference>
<dbReference type="GeneID" id="90995549"/>
<dbReference type="RefSeq" id="WP_072976247.1">
    <property type="nucleotide sequence ID" value="NZ_FQTY01000010.1"/>
</dbReference>
<accession>A0A1M4X9T8</accession>
<dbReference type="EMBL" id="FQTY01000010">
    <property type="protein sequence ID" value="SHE90125.1"/>
    <property type="molecule type" value="Genomic_DNA"/>
</dbReference>
<keyword evidence="2" id="KW-1185">Reference proteome</keyword>
<protein>
    <submittedName>
        <fullName evidence="1">Uncharacterized protein</fullName>
    </submittedName>
</protein>
<organism evidence="1 2">
    <name type="scientific">Tissierella praeacuta DSM 18095</name>
    <dbReference type="NCBI Taxonomy" id="1123404"/>
    <lineage>
        <taxon>Bacteria</taxon>
        <taxon>Bacillati</taxon>
        <taxon>Bacillota</taxon>
        <taxon>Tissierellia</taxon>
        <taxon>Tissierellales</taxon>
        <taxon>Tissierellaceae</taxon>
        <taxon>Tissierella</taxon>
    </lineage>
</organism>
<proteinExistence type="predicted"/>
<gene>
    <name evidence="1" type="ORF">SAMN02745784_02169</name>
</gene>
<reference evidence="2" key="1">
    <citation type="submission" date="2016-11" db="EMBL/GenBank/DDBJ databases">
        <authorList>
            <person name="Varghese N."/>
            <person name="Submissions S."/>
        </authorList>
    </citation>
    <scope>NUCLEOTIDE SEQUENCE [LARGE SCALE GENOMIC DNA]</scope>
    <source>
        <strain evidence="2">DSM 18095</strain>
    </source>
</reference>
<dbReference type="STRING" id="1123404.SAMN02745784_02169"/>
<evidence type="ECO:0000313" key="1">
    <source>
        <dbReference type="EMBL" id="SHE90125.1"/>
    </source>
</evidence>
<name>A0A1M4X9T8_9FIRM</name>
<evidence type="ECO:0000313" key="2">
    <source>
        <dbReference type="Proteomes" id="UP000184114"/>
    </source>
</evidence>
<dbReference type="SUPFAM" id="SSF52540">
    <property type="entry name" value="P-loop containing nucleoside triphosphate hydrolases"/>
    <property type="match status" value="1"/>
</dbReference>
<sequence length="1527" mass="179089">MKKEMTNPTAGDQTSTWYEWYIGIDFLVDLIDPNSIVRAVIFQADDSQKLDDVVIRYKNKTEKRFQVKHTTDNSSLGLETLINKYLEDFSLEWHNLYNDSNDLQFILYTNRKSSGDYNGNKDKGIYLRPKLSTFWDYIKSTIKDAKSIDEIVMKEPEWDTVWGKFLEKIEHLNTTKEDLRLKFLENFDIQLAQPDLFDNNEIIIDKIEKMYSVDRRRANDILDKLKSKLSDWVTKEGKLKRKSQEVTNDMVIQAMFETLPNRCVGKHNLPVIANGFESRKLFASKLKDVLYETDKKIVFLSGSPQSGKTTLVSYLYSIEKAIDFRFHAFKPIMADGSNMGSDKGISSYRGLWGDLYIQIVEYIYKNDIDLYNIPITPFIDWIDDADLQSETLRILGELGKKLNRKIIVAIDGIDHAARSGEEETFLNRFCYPDNIPDNVCLLIVGQPYEAYKHKYPSWIVDDKYVKTCDMPALEKDDVALLLASLPAVLDINIVKDIIFEVSKGNALSAIFAAKEAEKCQDIETFSAIIESRKLKFGVDKYYEAIWEYCKTEITSYITTKEHISEIELSIATILSIIERPLSADLFFEINKNLKLPYHAWIDIFKKLQPLVNVENEKISCEISDVRVFFKGYTHTIYSDEKLDEIKIKIAKYFYDNDECVYERHNLNYDLLKESSQQILFAEKLNAEYVAEGFTIGQKIDCIREEIQFALSIAIAYKRDDLLVNIASSLKIFEQFNKSTEYAGYVYDEVINDFYFLPGEAVPKQKNYTFKEMENIINDALLLSENGKNERSISILEKHFSNRDICEIVKIFSKEINGKIEIYPYYQELIKSLGKVCRICEKNIFSHNINCINTIKPSVVQIFMSNFFNGWFDATQKNNYKNFTKTFSLLPFFATGRELFTFLENTYNDDKWDSIMENIDLICSLKPSKPVVLQLVSWQIQNRNIKENFNVILDDIRNLGTKFLDDFKFSKFETSEYKMLSFMNLAFCLGYIGIKEDFKYIADDYYNFIDNSERERFELMLCANHLVGNIFANPLDFEDCKIIVETHLKQSIINYSSHLYFYEYVSDIFNKLIKLSFEIIEFRKYLITKFKSTLSLLESESKWNCFASPIILPFLYTLGENIQTTNYMYKIAGKEGVIWKWSLTDRTSEFQAIKSCAEQIKMPNEFMIQLDDYKRCFANGYTEHKEDVLYDLIICLEAIINIKPDLWKKYLDDVIHINLLTEPVSDSNYLLRFYEIFALCAYNESVDMLYQLIKAVKGNNDDKIHIVRRVFNDLLYANTIKLKDVLETWVFFYKYFNITQEYSAYNMKWLAETKQAIKSYCTENNYDIQKLYKIEEINEKYYYPTSGLSGSIKNITSCTFDELLTKLEINSSKRILRDSDCLEFLDRIESERPIKFNNYLKQFCKLISEQKFGYTLRNSGYDYVFSRLYEFLCDDDMFEFLNDVINSQKVESMNSQWAHISYDIIQHFYLYLNRNELFKIEALLISNIEVHKLILSGKGKINLPIVHVHNINPSNNNHEWSDIIQLFE</sequence>